<evidence type="ECO:0000256" key="9">
    <source>
        <dbReference type="ARBA" id="ARBA00023136"/>
    </source>
</evidence>
<evidence type="ECO:0000256" key="11">
    <source>
        <dbReference type="ARBA" id="ARBA00045497"/>
    </source>
</evidence>
<evidence type="ECO:0000256" key="4">
    <source>
        <dbReference type="ARBA" id="ARBA00022475"/>
    </source>
</evidence>
<evidence type="ECO:0000313" key="14">
    <source>
        <dbReference type="Proteomes" id="UP000009234"/>
    </source>
</evidence>
<evidence type="ECO:0000256" key="5">
    <source>
        <dbReference type="ARBA" id="ARBA00022692"/>
    </source>
</evidence>
<dbReference type="RefSeq" id="WP_013840568.1">
    <property type="nucleotide sequence ID" value="NC_015589.1"/>
</dbReference>
<evidence type="ECO:0000256" key="3">
    <source>
        <dbReference type="ARBA" id="ARBA00022448"/>
    </source>
</evidence>
<keyword evidence="3 12" id="KW-0813">Transport</keyword>
<dbReference type="GO" id="GO:0050897">
    <property type="term" value="F:cobalt ion binding"/>
    <property type="evidence" value="ECO:0007669"/>
    <property type="project" value="TreeGrafter"/>
</dbReference>
<evidence type="ECO:0000256" key="2">
    <source>
        <dbReference type="ARBA" id="ARBA00009765"/>
    </source>
</evidence>
<dbReference type="InterPro" id="IPR045861">
    <property type="entry name" value="CorA_cytoplasmic_dom"/>
</dbReference>
<dbReference type="AlphaFoldDB" id="F6DS31"/>
<keyword evidence="14" id="KW-1185">Reference proteome</keyword>
<comment type="catalytic activity">
    <reaction evidence="10">
        <text>Mg(2+)(in) = Mg(2+)(out)</text>
        <dbReference type="Rhea" id="RHEA:29827"/>
        <dbReference type="ChEBI" id="CHEBI:18420"/>
    </reaction>
</comment>
<dbReference type="OrthoDB" id="9803416at2"/>
<dbReference type="PANTHER" id="PTHR46494">
    <property type="entry name" value="CORA FAMILY METAL ION TRANSPORTER (EUROFUNG)"/>
    <property type="match status" value="1"/>
</dbReference>
<dbReference type="KEGG" id="dru:Desru_0507"/>
<dbReference type="InterPro" id="IPR002523">
    <property type="entry name" value="MgTranspt_CorA/ZnTranspt_ZntB"/>
</dbReference>
<dbReference type="GO" id="GO:0005886">
    <property type="term" value="C:plasma membrane"/>
    <property type="evidence" value="ECO:0007669"/>
    <property type="project" value="UniProtKB-SubCell"/>
</dbReference>
<dbReference type="STRING" id="696281.Desru_0507"/>
<evidence type="ECO:0000256" key="7">
    <source>
        <dbReference type="ARBA" id="ARBA00022989"/>
    </source>
</evidence>
<dbReference type="HOGENOM" id="CLU_007127_0_0_9"/>
<dbReference type="FunFam" id="1.20.58.340:FF:000004">
    <property type="entry name" value="Magnesium transport protein CorA"/>
    <property type="match status" value="1"/>
</dbReference>
<dbReference type="GO" id="GO:0000287">
    <property type="term" value="F:magnesium ion binding"/>
    <property type="evidence" value="ECO:0007669"/>
    <property type="project" value="TreeGrafter"/>
</dbReference>
<keyword evidence="4 12" id="KW-1003">Cell membrane</keyword>
<dbReference type="InterPro" id="IPR045863">
    <property type="entry name" value="CorA_TM1_TM2"/>
</dbReference>
<reference evidence="14" key="1">
    <citation type="submission" date="2011-05" db="EMBL/GenBank/DDBJ databases">
        <title>Complete sequence of Desulfotomaculum ruminis DSM 2154.</title>
        <authorList>
            <person name="Lucas S."/>
            <person name="Copeland A."/>
            <person name="Lapidus A."/>
            <person name="Cheng J.-F."/>
            <person name="Goodwin L."/>
            <person name="Pitluck S."/>
            <person name="Lu M."/>
            <person name="Detter J.C."/>
            <person name="Han C."/>
            <person name="Tapia R."/>
            <person name="Land M."/>
            <person name="Hauser L."/>
            <person name="Kyrpides N."/>
            <person name="Ivanova N."/>
            <person name="Mikhailova N."/>
            <person name="Pagani I."/>
            <person name="Stams A.J.M."/>
            <person name="Plugge C.M."/>
            <person name="Muyzer G."/>
            <person name="Kuever J."/>
            <person name="Parshina S.N."/>
            <person name="Ivanova A.E."/>
            <person name="Nazina T.N."/>
            <person name="Brambilla E."/>
            <person name="Spring S."/>
            <person name="Klenk H.-P."/>
            <person name="Woyke T."/>
        </authorList>
    </citation>
    <scope>NUCLEOTIDE SEQUENCE [LARGE SCALE GENOMIC DNA]</scope>
    <source>
        <strain evidence="14">ATCC 23193 / DSM 2154 / NCIB 8452 / DL</strain>
    </source>
</reference>
<dbReference type="GO" id="GO:0015095">
    <property type="term" value="F:magnesium ion transmembrane transporter activity"/>
    <property type="evidence" value="ECO:0007669"/>
    <property type="project" value="UniProtKB-UniRule"/>
</dbReference>
<dbReference type="Gene3D" id="3.30.460.20">
    <property type="entry name" value="CorA soluble domain-like"/>
    <property type="match status" value="1"/>
</dbReference>
<dbReference type="GO" id="GO:0015087">
    <property type="term" value="F:cobalt ion transmembrane transporter activity"/>
    <property type="evidence" value="ECO:0007669"/>
    <property type="project" value="UniProtKB-UniRule"/>
</dbReference>
<dbReference type="PANTHER" id="PTHR46494:SF1">
    <property type="entry name" value="CORA FAMILY METAL ION TRANSPORTER (EUROFUNG)"/>
    <property type="match status" value="1"/>
</dbReference>
<dbReference type="Proteomes" id="UP000009234">
    <property type="component" value="Chromosome"/>
</dbReference>
<gene>
    <name evidence="12" type="primary">corA</name>
    <name evidence="13" type="ordered locus">Desru_0507</name>
</gene>
<evidence type="ECO:0000256" key="1">
    <source>
        <dbReference type="ARBA" id="ARBA00004651"/>
    </source>
</evidence>
<evidence type="ECO:0000313" key="13">
    <source>
        <dbReference type="EMBL" id="AEG58793.1"/>
    </source>
</evidence>
<dbReference type="NCBIfam" id="TIGR00383">
    <property type="entry name" value="corA"/>
    <property type="match status" value="1"/>
</dbReference>
<protein>
    <recommendedName>
        <fullName evidence="12">Magnesium transport protein CorA</fullName>
    </recommendedName>
</protein>
<evidence type="ECO:0000256" key="10">
    <source>
        <dbReference type="ARBA" id="ARBA00034269"/>
    </source>
</evidence>
<dbReference type="SUPFAM" id="SSF143865">
    <property type="entry name" value="CorA soluble domain-like"/>
    <property type="match status" value="1"/>
</dbReference>
<feature type="transmembrane region" description="Helical" evidence="12">
    <location>
        <begin position="254"/>
        <end position="277"/>
    </location>
</feature>
<reference evidence="13 14" key="2">
    <citation type="journal article" date="2012" name="Stand. Genomic Sci.">
        <title>Complete genome sequence of the sulfate-reducing firmicute Desulfotomaculum ruminis type strain (DL(T)).</title>
        <authorList>
            <person name="Spring S."/>
            <person name="Visser M."/>
            <person name="Lu M."/>
            <person name="Copeland A."/>
            <person name="Lapidus A."/>
            <person name="Lucas S."/>
            <person name="Cheng J.F."/>
            <person name="Han C."/>
            <person name="Tapia R."/>
            <person name="Goodwin L.A."/>
            <person name="Pitluck S."/>
            <person name="Ivanova N."/>
            <person name="Land M."/>
            <person name="Hauser L."/>
            <person name="Larimer F."/>
            <person name="Rohde M."/>
            <person name="Goker M."/>
            <person name="Detter J.C."/>
            <person name="Kyrpides N.C."/>
            <person name="Woyke T."/>
            <person name="Schaap P.J."/>
            <person name="Plugge C.M."/>
            <person name="Muyzer G."/>
            <person name="Kuever J."/>
            <person name="Pereira I.A."/>
            <person name="Parshina S.N."/>
            <person name="Bernier-Latmani R."/>
            <person name="Stams A.J."/>
            <person name="Klenk H.P."/>
        </authorList>
    </citation>
    <scope>NUCLEOTIDE SEQUENCE [LARGE SCALE GENOMIC DNA]</scope>
    <source>
        <strain evidence="14">ATCC 23193 / DSM 2154 / NCIB 8452 / DL</strain>
    </source>
</reference>
<name>F6DS31_DESRL</name>
<dbReference type="eggNOG" id="COG0598">
    <property type="taxonomic scope" value="Bacteria"/>
</dbReference>
<keyword evidence="7 12" id="KW-1133">Transmembrane helix</keyword>
<evidence type="ECO:0000256" key="6">
    <source>
        <dbReference type="ARBA" id="ARBA00022842"/>
    </source>
</evidence>
<keyword evidence="9 12" id="KW-0472">Membrane</keyword>
<dbReference type="EMBL" id="CP002780">
    <property type="protein sequence ID" value="AEG58793.1"/>
    <property type="molecule type" value="Genomic_DNA"/>
</dbReference>
<keyword evidence="5 12" id="KW-0812">Transmembrane</keyword>
<dbReference type="Pfam" id="PF01544">
    <property type="entry name" value="CorA"/>
    <property type="match status" value="1"/>
</dbReference>
<feature type="transmembrane region" description="Helical" evidence="12">
    <location>
        <begin position="289"/>
        <end position="309"/>
    </location>
</feature>
<evidence type="ECO:0000256" key="12">
    <source>
        <dbReference type="RuleBase" id="RU362010"/>
    </source>
</evidence>
<comment type="function">
    <text evidence="11">Mediates influx of magnesium ions. Alternates between open and closed states. Activated by low cytoplasmic Mg(2+) levels. Inactive when cytoplasmic Mg(2+) levels are high.</text>
</comment>
<organism evidence="13 14">
    <name type="scientific">Desulforamulus ruminis (strain ATCC 23193 / DSM 2154 / NCIMB 8452 / DL)</name>
    <name type="common">Desulfotomaculum ruminis</name>
    <dbReference type="NCBI Taxonomy" id="696281"/>
    <lineage>
        <taxon>Bacteria</taxon>
        <taxon>Bacillati</taxon>
        <taxon>Bacillota</taxon>
        <taxon>Clostridia</taxon>
        <taxon>Eubacteriales</taxon>
        <taxon>Peptococcaceae</taxon>
        <taxon>Desulforamulus</taxon>
    </lineage>
</organism>
<accession>F6DS31</accession>
<dbReference type="Gene3D" id="1.20.58.340">
    <property type="entry name" value="Magnesium transport protein CorA, transmembrane region"/>
    <property type="match status" value="2"/>
</dbReference>
<comment type="subcellular location">
    <subcellularLocation>
        <location evidence="1">Cell membrane</location>
        <topology evidence="1">Multi-pass membrane protein</topology>
    </subcellularLocation>
    <subcellularLocation>
        <location evidence="12">Membrane</location>
        <topology evidence="12">Multi-pass membrane protein</topology>
    </subcellularLocation>
</comment>
<proteinExistence type="inferred from homology"/>
<dbReference type="SUPFAM" id="SSF144083">
    <property type="entry name" value="Magnesium transport protein CorA, transmembrane region"/>
    <property type="match status" value="1"/>
</dbReference>
<evidence type="ECO:0000256" key="8">
    <source>
        <dbReference type="ARBA" id="ARBA00023065"/>
    </source>
</evidence>
<sequence length="315" mass="37376">MIQILQVLGDGQVKFDVLNHKINFTEAKWFWVDFSAPNAEEVQSLSDVFGFHPLAIEDCLYGLQRPKVDDYGDYRFFVLHTLSCIGVKLEEVDLFQGKNYIVTFHNHADPAIERIWEQLKQNPQKLEKGLDYMLYLVVDSLVDQYFPLFLKISDELERLEAEYFQQLSHRKIKRIFKIRRELLTLRRSLEPLKDVIKQILHPEEDIWKSKHNVFFRDILDNLTRFVEMTEVYRHMGLDLIESHASLNSQRINRVMVTLTVITTIFMPLTFIAGIYGMNFDYMPELRWKYGYFLSLLLMGTLAGGMILWFKRKGWF</sequence>
<dbReference type="InterPro" id="IPR004488">
    <property type="entry name" value="Mg/Co-transport_prot_CorA"/>
</dbReference>
<comment type="similarity">
    <text evidence="2 12">Belongs to the CorA metal ion transporter (MIT) (TC 1.A.35) family.</text>
</comment>
<keyword evidence="8 12" id="KW-0406">Ion transport</keyword>
<keyword evidence="6 12" id="KW-0460">Magnesium</keyword>
<dbReference type="CDD" id="cd12822">
    <property type="entry name" value="TmCorA-like"/>
    <property type="match status" value="1"/>
</dbReference>